<dbReference type="SUPFAM" id="SSF158694">
    <property type="entry name" value="UraD-Like"/>
    <property type="match status" value="1"/>
</dbReference>
<comment type="caution">
    <text evidence="1">The sequence shown here is derived from an EMBL/GenBank/DDBJ whole genome shotgun (WGS) entry which is preliminary data.</text>
</comment>
<dbReference type="Proteomes" id="UP000289738">
    <property type="component" value="Chromosome B10"/>
</dbReference>
<dbReference type="EMBL" id="SDMP01000020">
    <property type="protein sequence ID" value="RYQ84889.1"/>
    <property type="molecule type" value="Genomic_DNA"/>
</dbReference>
<protein>
    <submittedName>
        <fullName evidence="1">Uncharacterized protein</fullName>
    </submittedName>
</protein>
<organism evidence="1 2">
    <name type="scientific">Arachis hypogaea</name>
    <name type="common">Peanut</name>
    <dbReference type="NCBI Taxonomy" id="3818"/>
    <lineage>
        <taxon>Eukaryota</taxon>
        <taxon>Viridiplantae</taxon>
        <taxon>Streptophyta</taxon>
        <taxon>Embryophyta</taxon>
        <taxon>Tracheophyta</taxon>
        <taxon>Spermatophyta</taxon>
        <taxon>Magnoliopsida</taxon>
        <taxon>eudicotyledons</taxon>
        <taxon>Gunneridae</taxon>
        <taxon>Pentapetalae</taxon>
        <taxon>rosids</taxon>
        <taxon>fabids</taxon>
        <taxon>Fabales</taxon>
        <taxon>Fabaceae</taxon>
        <taxon>Papilionoideae</taxon>
        <taxon>50 kb inversion clade</taxon>
        <taxon>dalbergioids sensu lato</taxon>
        <taxon>Dalbergieae</taxon>
        <taxon>Pterocarpus clade</taxon>
        <taxon>Arachis</taxon>
    </lineage>
</organism>
<evidence type="ECO:0000313" key="1">
    <source>
        <dbReference type="EMBL" id="RYQ84889.1"/>
    </source>
</evidence>
<evidence type="ECO:0000313" key="2">
    <source>
        <dbReference type="Proteomes" id="UP000289738"/>
    </source>
</evidence>
<gene>
    <name evidence="1" type="ORF">Ahy_B10g104394</name>
</gene>
<dbReference type="AlphaFoldDB" id="A0A444X5F3"/>
<dbReference type="InterPro" id="IPR036778">
    <property type="entry name" value="OHCU_decarboxylase_sf"/>
</dbReference>
<reference evidence="1 2" key="1">
    <citation type="submission" date="2019-01" db="EMBL/GenBank/DDBJ databases">
        <title>Sequencing of cultivated peanut Arachis hypogaea provides insights into genome evolution and oil improvement.</title>
        <authorList>
            <person name="Chen X."/>
        </authorList>
    </citation>
    <scope>NUCLEOTIDE SEQUENCE [LARGE SCALE GENOMIC DNA]</scope>
    <source>
        <strain evidence="2">cv. Fuhuasheng</strain>
        <tissue evidence="1">Leaves</tissue>
    </source>
</reference>
<name>A0A444X5F3_ARAHY</name>
<dbReference type="Gene3D" id="1.10.3330.10">
    <property type="entry name" value="Oxo-4-hydroxy-4-carboxy-5-ureidoimidazoline decarboxylase"/>
    <property type="match status" value="1"/>
</dbReference>
<keyword evidence="2" id="KW-1185">Reference proteome</keyword>
<sequence length="132" mass="15292">MLPPTFAFNAHTNISEISPFYCASYDSASSTIMDSTLKEIYALSMQYLVRFGFPYFIKDSDWDTDVILMDLKMSITNKPAYEFHCASQKQFTIIEQHIEKFFQKRAYIGSTIESPIIQATVKDFDLNKTIRK</sequence>
<accession>A0A444X5F3</accession>
<proteinExistence type="predicted"/>